<dbReference type="RefSeq" id="WP_091522417.1">
    <property type="nucleotide sequence ID" value="NZ_FOVI01000009.1"/>
</dbReference>
<accession>A0A1I5BC14</accession>
<evidence type="ECO:0008006" key="4">
    <source>
        <dbReference type="Google" id="ProtNLM"/>
    </source>
</evidence>
<dbReference type="EMBL" id="FOVI01000009">
    <property type="protein sequence ID" value="SFN72180.1"/>
    <property type="molecule type" value="Genomic_DNA"/>
</dbReference>
<dbReference type="STRING" id="913024.SAMN05421741_109146"/>
<dbReference type="NCBIfam" id="NF047539">
    <property type="entry name" value="XAC2610_fam"/>
    <property type="match status" value="1"/>
</dbReference>
<organism evidence="2 3">
    <name type="scientific">Paenimyroides ummariense</name>
    <dbReference type="NCBI Taxonomy" id="913024"/>
    <lineage>
        <taxon>Bacteria</taxon>
        <taxon>Pseudomonadati</taxon>
        <taxon>Bacteroidota</taxon>
        <taxon>Flavobacteriia</taxon>
        <taxon>Flavobacteriales</taxon>
        <taxon>Flavobacteriaceae</taxon>
        <taxon>Paenimyroides</taxon>
    </lineage>
</organism>
<proteinExistence type="predicted"/>
<feature type="signal peptide" evidence="1">
    <location>
        <begin position="1"/>
        <end position="17"/>
    </location>
</feature>
<gene>
    <name evidence="2" type="ORF">SAMN05421741_109146</name>
</gene>
<evidence type="ECO:0000256" key="1">
    <source>
        <dbReference type="SAM" id="SignalP"/>
    </source>
</evidence>
<feature type="chain" id="PRO_5011567231" description="VCBS repeat-containing protein" evidence="1">
    <location>
        <begin position="18"/>
        <end position="325"/>
    </location>
</feature>
<name>A0A1I5BC14_9FLAO</name>
<dbReference type="Proteomes" id="UP000199036">
    <property type="component" value="Unassembled WGS sequence"/>
</dbReference>
<keyword evidence="1" id="KW-0732">Signal</keyword>
<sequence>MKKMLFVLLLMPFFASAQQSYDLIDFSDEFSGKIIVDDNQENSDLETNCTLNLYQKKNGKLVFSKPAFYSGYDLEDSKVKSNIQEIPYGEQSILIFEDFNFDGKEDIALRTGNYGCYGGPSFEIYLADKKGFTFNESFTELGSNYCGMFTVDDEKKQLQTMTKSGCCWHQFATYVVENNQVVPIEIVEESYSGIFADYSVQKRVNGKMVTSHYQEFPLENSDYEFTMVFENGKKMYLTKIYGGDQLGYIFTNADNVVELFIDADFTFNKTTQTLTFSNKSTIYEVSSKEITVKDNGKTYHLNKIKETAGSFNNLKWNTFSNVNFK</sequence>
<dbReference type="OrthoDB" id="5993839at2"/>
<evidence type="ECO:0000313" key="3">
    <source>
        <dbReference type="Proteomes" id="UP000199036"/>
    </source>
</evidence>
<protein>
    <recommendedName>
        <fullName evidence="4">VCBS repeat-containing protein</fullName>
    </recommendedName>
</protein>
<keyword evidence="3" id="KW-1185">Reference proteome</keyword>
<dbReference type="InterPro" id="IPR058087">
    <property type="entry name" value="XAC2610_dom"/>
</dbReference>
<evidence type="ECO:0000313" key="2">
    <source>
        <dbReference type="EMBL" id="SFN72180.1"/>
    </source>
</evidence>
<dbReference type="AlphaFoldDB" id="A0A1I5BC14"/>
<reference evidence="3" key="1">
    <citation type="submission" date="2016-10" db="EMBL/GenBank/DDBJ databases">
        <authorList>
            <person name="Varghese N."/>
            <person name="Submissions S."/>
        </authorList>
    </citation>
    <scope>NUCLEOTIDE SEQUENCE [LARGE SCALE GENOMIC DNA]</scope>
    <source>
        <strain evidence="3">DS-12</strain>
    </source>
</reference>